<dbReference type="Pfam" id="PF00644">
    <property type="entry name" value="PARP"/>
    <property type="match status" value="1"/>
</dbReference>
<dbReference type="GeneID" id="98150015"/>
<sequence>MPSRDFQNDLAQACLPGTFSRLTDVRGGSEDGSFSFTYTTPSKAHTIDVEVTVSETSEYPRRHDYFAFITTENAPEVVPIILASSQDAGAFRSLTVPRFLKAISECLDDATFAEEAQFDSPQQETGSGEDFDDMDWDASSEIAINPAESVSKLRDSIRDDLRKARNAGFRVGYLGDLDGCVILSASRRISKLRISHEAMEAWGVRPSEFLVLLIRYRFGYRPLADIIRNGNSAATNSTQLYAGVCDSYKPSFNSAQQVFLSGDAPGPAVPNASSNMEHMEPVLKTIFIGKSLQSLLNDRFMDIVKYRLEYGFSWTGAELYLNDGQGKLLDAEELKNPEYFKPDTWRASAPSFLSHDHLANTKSPSEMSLLLVAMQFTLRRFVKCTEFCLNCYCKINTEFEALKPFVCTKGLCLYQYMSLGMGPSLEWEISSQPYVVDLLISFAYARANVNKLENFPTGFRLGVLNPQRGKSGQGQDGPNSQPSKGRLTVTTGRGPCLRVNGSSGIKEGDWISLMLPVKQQGDSEVHARVKDTSHWPNIFLSDLILDGNLVHKTHGFELPFERDALYTVYDTDFDSLSEMQKVETIKGLLNTLPKVSDMKAFIDKGHSGQLRALAEWRDRIQPAALYVLQWIVGSNRSVIIYDDDPQHQVSGMDAYLQFRFAQGAPDKEEQFVSSVSQTASRLKLEYPTFFAWHGSGLHNWHSIVREGLHYREIVNGRSCGNGIYMSSNFSTSFGYSGYYRGTPASPTSRIWPNSELKCTSAIALNEVVNAPSEFTSNAPHYVVQHLDWVQPRYLFIQCQTPITHLKRPNIQPLSRVCAQAPERVVHGPNATPLQIPISATNSHRSRKQSTTQSPWPLAKSALNKAKRKLSRADSDPAPAAPFRNTDDNDDTDSIATLPEDRLLLQSDNEDGVTFEEMPKDILEFQPGTLLESSVQLLGEPAYASSRATRSLQKELNVAQKAQNERPLHELGWYINSDLVKNLYQWIVELHSFEERLPLAQDLKKAGLSSVVMELRFPPDYPLSPPFVRVIRPRFLRYSEGGGGHVTAGGAMCMELLTNTGWLAASSIESVLVQVRMAITNEEPRPARLDPLRMGQDYSVGEAISEYKRVCHVHGWKIPRDIDRIQWSSNSTW</sequence>
<feature type="compositionally biased region" description="Polar residues" evidence="5">
    <location>
        <begin position="476"/>
        <end position="491"/>
    </location>
</feature>
<evidence type="ECO:0000259" key="6">
    <source>
        <dbReference type="PROSITE" id="PS50127"/>
    </source>
</evidence>
<dbReference type="InterPro" id="IPR000608">
    <property type="entry name" value="UBC"/>
</dbReference>
<keyword evidence="4" id="KW-0520">NAD</keyword>
<dbReference type="Gene3D" id="3.10.110.10">
    <property type="entry name" value="Ubiquitin Conjugating Enzyme"/>
    <property type="match status" value="1"/>
</dbReference>
<dbReference type="InterPro" id="IPR051838">
    <property type="entry name" value="ARTD_PARP"/>
</dbReference>
<keyword evidence="1" id="KW-0328">Glycosyltransferase</keyword>
<feature type="region of interest" description="Disordered" evidence="5">
    <location>
        <begin position="466"/>
        <end position="491"/>
    </location>
</feature>
<dbReference type="Proteomes" id="UP001610432">
    <property type="component" value="Unassembled WGS sequence"/>
</dbReference>
<dbReference type="SUPFAM" id="SSF54495">
    <property type="entry name" value="UBC-like"/>
    <property type="match status" value="1"/>
</dbReference>
<evidence type="ECO:0000256" key="1">
    <source>
        <dbReference type="ARBA" id="ARBA00022676"/>
    </source>
</evidence>
<organism evidence="7 8">
    <name type="scientific">Aspergillus lucknowensis</name>
    <dbReference type="NCBI Taxonomy" id="176173"/>
    <lineage>
        <taxon>Eukaryota</taxon>
        <taxon>Fungi</taxon>
        <taxon>Dikarya</taxon>
        <taxon>Ascomycota</taxon>
        <taxon>Pezizomycotina</taxon>
        <taxon>Eurotiomycetes</taxon>
        <taxon>Eurotiomycetidae</taxon>
        <taxon>Eurotiales</taxon>
        <taxon>Aspergillaceae</taxon>
        <taxon>Aspergillus</taxon>
        <taxon>Aspergillus subgen. Nidulantes</taxon>
    </lineage>
</organism>
<dbReference type="CDD" id="cd23802">
    <property type="entry name" value="UBCc_UBE2Q"/>
    <property type="match status" value="1"/>
</dbReference>
<comment type="caution">
    <text evidence="7">The sequence shown here is derived from an EMBL/GenBank/DDBJ whole genome shotgun (WGS) entry which is preliminary data.</text>
</comment>
<name>A0ABR4LWL5_9EURO</name>
<dbReference type="InterPro" id="IPR016135">
    <property type="entry name" value="UBQ-conjugating_enzyme/RWD"/>
</dbReference>
<dbReference type="SUPFAM" id="SSF56399">
    <property type="entry name" value="ADP-ribosylation"/>
    <property type="match status" value="1"/>
</dbReference>
<dbReference type="PANTHER" id="PTHR21328">
    <property type="entry name" value="POLY ADP-RIBOSE POLYMERASE FAMILY, MEMBER PARP"/>
    <property type="match status" value="1"/>
</dbReference>
<evidence type="ECO:0000256" key="5">
    <source>
        <dbReference type="SAM" id="MobiDB-lite"/>
    </source>
</evidence>
<dbReference type="CDD" id="cd01341">
    <property type="entry name" value="ADP_ribosyl"/>
    <property type="match status" value="1"/>
</dbReference>
<proteinExistence type="predicted"/>
<evidence type="ECO:0000256" key="4">
    <source>
        <dbReference type="ARBA" id="ARBA00023027"/>
    </source>
</evidence>
<feature type="domain" description="UBC core" evidence="6">
    <location>
        <begin position="946"/>
        <end position="1119"/>
    </location>
</feature>
<evidence type="ECO:0000313" key="7">
    <source>
        <dbReference type="EMBL" id="KAL2868884.1"/>
    </source>
</evidence>
<dbReference type="PROSITE" id="PS50127">
    <property type="entry name" value="UBC_2"/>
    <property type="match status" value="1"/>
</dbReference>
<evidence type="ECO:0000313" key="8">
    <source>
        <dbReference type="Proteomes" id="UP001610432"/>
    </source>
</evidence>
<dbReference type="EMBL" id="JBFXLQ010000012">
    <property type="protein sequence ID" value="KAL2868884.1"/>
    <property type="molecule type" value="Genomic_DNA"/>
</dbReference>
<evidence type="ECO:0000256" key="2">
    <source>
        <dbReference type="ARBA" id="ARBA00022679"/>
    </source>
</evidence>
<dbReference type="Gene3D" id="3.90.228.10">
    <property type="match status" value="1"/>
</dbReference>
<feature type="region of interest" description="Disordered" evidence="5">
    <location>
        <begin position="827"/>
        <end position="893"/>
    </location>
</feature>
<accession>A0ABR4LWL5</accession>
<keyword evidence="2" id="KW-0808">Transferase</keyword>
<reference evidence="7 8" key="1">
    <citation type="submission" date="2024-07" db="EMBL/GenBank/DDBJ databases">
        <title>Section-level genome sequencing and comparative genomics of Aspergillus sections Usti and Cavernicolus.</title>
        <authorList>
            <consortium name="Lawrence Berkeley National Laboratory"/>
            <person name="Nybo J.L."/>
            <person name="Vesth T.C."/>
            <person name="Theobald S."/>
            <person name="Frisvad J.C."/>
            <person name="Larsen T.O."/>
            <person name="Kjaerboelling I."/>
            <person name="Rothschild-Mancinelli K."/>
            <person name="Lyhne E.K."/>
            <person name="Kogle M.E."/>
            <person name="Barry K."/>
            <person name="Clum A."/>
            <person name="Na H."/>
            <person name="Ledsgaard L."/>
            <person name="Lin J."/>
            <person name="Lipzen A."/>
            <person name="Kuo A."/>
            <person name="Riley R."/>
            <person name="Mondo S."/>
            <person name="Labutti K."/>
            <person name="Haridas S."/>
            <person name="Pangalinan J."/>
            <person name="Salamov A.A."/>
            <person name="Simmons B.A."/>
            <person name="Magnuson J.K."/>
            <person name="Chen J."/>
            <person name="Drula E."/>
            <person name="Henrissat B."/>
            <person name="Wiebenga A."/>
            <person name="Lubbers R.J."/>
            <person name="Gomes A.C."/>
            <person name="Macurrencykelacurrency M.R."/>
            <person name="Stajich J."/>
            <person name="Grigoriev I.V."/>
            <person name="Mortensen U.H."/>
            <person name="De Vries R.P."/>
            <person name="Baker S.E."/>
            <person name="Andersen M.R."/>
        </authorList>
    </citation>
    <scope>NUCLEOTIDE SEQUENCE [LARGE SCALE GENOMIC DNA]</scope>
    <source>
        <strain evidence="7 8">CBS 449.75</strain>
    </source>
</reference>
<protein>
    <recommendedName>
        <fullName evidence="6">UBC core domain-containing protein</fullName>
    </recommendedName>
</protein>
<gene>
    <name evidence="7" type="ORF">BJX67DRAFT_40473</name>
</gene>
<evidence type="ECO:0000256" key="3">
    <source>
        <dbReference type="ARBA" id="ARBA00022695"/>
    </source>
</evidence>
<keyword evidence="3" id="KW-0548">Nucleotidyltransferase</keyword>
<dbReference type="RefSeq" id="XP_070887863.1">
    <property type="nucleotide sequence ID" value="XM_071034943.1"/>
</dbReference>
<keyword evidence="8" id="KW-1185">Reference proteome</keyword>
<dbReference type="InterPro" id="IPR012317">
    <property type="entry name" value="Poly(ADP-ribose)pol_cat_dom"/>
</dbReference>
<feature type="compositionally biased region" description="Polar residues" evidence="5">
    <location>
        <begin position="837"/>
        <end position="854"/>
    </location>
</feature>